<reference evidence="2" key="1">
    <citation type="journal article" date="2019" name="Int. J. Syst. Evol. Microbiol.">
        <title>The Global Catalogue of Microorganisms (GCM) 10K type strain sequencing project: providing services to taxonomists for standard genome sequencing and annotation.</title>
        <authorList>
            <consortium name="The Broad Institute Genomics Platform"/>
            <consortium name="The Broad Institute Genome Sequencing Center for Infectious Disease"/>
            <person name="Wu L."/>
            <person name="Ma J."/>
        </authorList>
    </citation>
    <scope>NUCLEOTIDE SEQUENCE [LARGE SCALE GENOMIC DNA]</scope>
    <source>
        <strain evidence="2">CECT 7184</strain>
    </source>
</reference>
<sequence length="70" mass="8916">MAKYFCFYALKEKTKIIKSRTEQKAIHLYITYGLKEVFHHYYLLRYIDPPKLFNFWFHFSHQYKDRFKKR</sequence>
<organism evidence="1 2">
    <name type="scientific">Paenimyroides ceti</name>
    <dbReference type="NCBI Taxonomy" id="395087"/>
    <lineage>
        <taxon>Bacteria</taxon>
        <taxon>Pseudomonadati</taxon>
        <taxon>Bacteroidota</taxon>
        <taxon>Flavobacteriia</taxon>
        <taxon>Flavobacteriales</taxon>
        <taxon>Flavobacteriaceae</taxon>
        <taxon>Paenimyroides</taxon>
    </lineage>
</organism>
<dbReference type="Proteomes" id="UP001242368">
    <property type="component" value="Unassembled WGS sequence"/>
</dbReference>
<protein>
    <submittedName>
        <fullName evidence="1">Uncharacterized protein</fullName>
    </submittedName>
</protein>
<name>A0ABT8D064_9FLAO</name>
<accession>A0ABT8D064</accession>
<proteinExistence type="predicted"/>
<evidence type="ECO:0000313" key="1">
    <source>
        <dbReference type="EMBL" id="MDN3710218.1"/>
    </source>
</evidence>
<dbReference type="RefSeq" id="WP_290365452.1">
    <property type="nucleotide sequence ID" value="NZ_JAUFQU010000078.1"/>
</dbReference>
<evidence type="ECO:0000313" key="2">
    <source>
        <dbReference type="Proteomes" id="UP001242368"/>
    </source>
</evidence>
<keyword evidence="2" id="KW-1185">Reference proteome</keyword>
<gene>
    <name evidence="1" type="ORF">QW060_25455</name>
</gene>
<dbReference type="EMBL" id="JAUFQU010000078">
    <property type="protein sequence ID" value="MDN3710218.1"/>
    <property type="molecule type" value="Genomic_DNA"/>
</dbReference>
<comment type="caution">
    <text evidence="1">The sequence shown here is derived from an EMBL/GenBank/DDBJ whole genome shotgun (WGS) entry which is preliminary data.</text>
</comment>